<dbReference type="RefSeq" id="XP_014678023.1">
    <property type="nucleotide sequence ID" value="XM_014822537.1"/>
</dbReference>
<comment type="subcellular location">
    <subcellularLocation>
        <location evidence="1">Nucleus speckle</location>
    </subcellularLocation>
    <subcellularLocation>
        <location evidence="2">Nucleus</location>
        <location evidence="2">Nucleolus</location>
    </subcellularLocation>
</comment>
<sequence length="306" mass="35015">MESARHNRTTAAVHQTHAKCKRRHSSLSSDSSSLERVKCSRKRKSHGSSRDRSEKVTHDRRSRCTAEISSDIIISSSRRSNSSSSHRSSSSSSSSSSSNKSDSSNDKQKRRKRKRKYSSSAGSSNLDERRASEPKKKKKHKSKQKKKKHSHNTSASYHSSDNKKAAKESRKKRKKREKLKRKEKKKEKKKSLKQVGKEQTHPHPLPNIPLVKSNVPQVAPPTAPEIEEAERARKVRAPMTKEEYDKQQSIVRRMYDPETGRSRLVRGEGEIIEEIVSRERHKEINRQATRGDGMSFQMGLGLHKYC</sequence>
<feature type="compositionally biased region" description="Basic residues" evidence="8">
    <location>
        <begin position="135"/>
        <end position="151"/>
    </location>
</feature>
<evidence type="ECO:0000256" key="4">
    <source>
        <dbReference type="ARBA" id="ARBA00017993"/>
    </source>
</evidence>
<dbReference type="Proteomes" id="UP000695022">
    <property type="component" value="Unplaced"/>
</dbReference>
<evidence type="ECO:0000313" key="11">
    <source>
        <dbReference type="RefSeq" id="XP_014678023.1"/>
    </source>
</evidence>
<keyword evidence="5" id="KW-0507">mRNA processing</keyword>
<accession>A0ABM1F0Q2</accession>
<dbReference type="InterPro" id="IPR019532">
    <property type="entry name" value="Nucl_RNA-splicing_assoc_SR-25"/>
</dbReference>
<organism evidence="9 11">
    <name type="scientific">Priapulus caudatus</name>
    <name type="common">Priapulid worm</name>
    <dbReference type="NCBI Taxonomy" id="37621"/>
    <lineage>
        <taxon>Eukaryota</taxon>
        <taxon>Metazoa</taxon>
        <taxon>Ecdysozoa</taxon>
        <taxon>Scalidophora</taxon>
        <taxon>Priapulida</taxon>
        <taxon>Priapulimorpha</taxon>
        <taxon>Priapulimorphida</taxon>
        <taxon>Priapulidae</taxon>
        <taxon>Priapulus</taxon>
    </lineage>
</organism>
<reference evidence="10 11" key="1">
    <citation type="submission" date="2025-05" db="UniProtKB">
        <authorList>
            <consortium name="RefSeq"/>
        </authorList>
    </citation>
    <scope>IDENTIFICATION</scope>
</reference>
<keyword evidence="7" id="KW-0539">Nucleus</keyword>
<evidence type="ECO:0000313" key="12">
    <source>
        <dbReference type="RefSeq" id="XP_014678029.1"/>
    </source>
</evidence>
<evidence type="ECO:0000256" key="3">
    <source>
        <dbReference type="ARBA" id="ARBA00006852"/>
    </source>
</evidence>
<dbReference type="RefSeq" id="XP_014678015.1">
    <property type="nucleotide sequence ID" value="XM_014822529.1"/>
</dbReference>
<dbReference type="RefSeq" id="XP_014678029.1">
    <property type="nucleotide sequence ID" value="XM_014822543.1"/>
</dbReference>
<keyword evidence="6" id="KW-0508">mRNA splicing</keyword>
<evidence type="ECO:0000256" key="2">
    <source>
        <dbReference type="ARBA" id="ARBA00004604"/>
    </source>
</evidence>
<dbReference type="GeneID" id="106817823"/>
<feature type="compositionally biased region" description="Low complexity" evidence="8">
    <location>
        <begin position="69"/>
        <end position="102"/>
    </location>
</feature>
<evidence type="ECO:0000256" key="6">
    <source>
        <dbReference type="ARBA" id="ARBA00023187"/>
    </source>
</evidence>
<evidence type="ECO:0000256" key="7">
    <source>
        <dbReference type="ARBA" id="ARBA00023242"/>
    </source>
</evidence>
<name>A0ABM1F0Q2_PRICU</name>
<feature type="compositionally biased region" description="Basic residues" evidence="8">
    <location>
        <begin position="108"/>
        <end position="117"/>
    </location>
</feature>
<evidence type="ECO:0000313" key="9">
    <source>
        <dbReference type="Proteomes" id="UP000695022"/>
    </source>
</evidence>
<proteinExistence type="inferred from homology"/>
<feature type="compositionally biased region" description="Basic residues" evidence="8">
    <location>
        <begin position="16"/>
        <end position="25"/>
    </location>
</feature>
<evidence type="ECO:0000256" key="1">
    <source>
        <dbReference type="ARBA" id="ARBA00004324"/>
    </source>
</evidence>
<feature type="compositionally biased region" description="Basic and acidic residues" evidence="8">
    <location>
        <begin position="48"/>
        <end position="64"/>
    </location>
</feature>
<feature type="compositionally biased region" description="Basic residues" evidence="8">
    <location>
        <begin position="169"/>
        <end position="192"/>
    </location>
</feature>
<protein>
    <recommendedName>
        <fullName evidence="4">ADP-ribosylation factor-like protein 6-interacting protein 4</fullName>
    </recommendedName>
</protein>
<evidence type="ECO:0000256" key="8">
    <source>
        <dbReference type="SAM" id="MobiDB-lite"/>
    </source>
</evidence>
<feature type="region of interest" description="Disordered" evidence="8">
    <location>
        <begin position="1"/>
        <end position="255"/>
    </location>
</feature>
<evidence type="ECO:0000256" key="5">
    <source>
        <dbReference type="ARBA" id="ARBA00022664"/>
    </source>
</evidence>
<evidence type="ECO:0000313" key="10">
    <source>
        <dbReference type="RefSeq" id="XP_014678015.1"/>
    </source>
</evidence>
<keyword evidence="9" id="KW-1185">Reference proteome</keyword>
<dbReference type="Pfam" id="PF10500">
    <property type="entry name" value="SR-25"/>
    <property type="match status" value="1"/>
</dbReference>
<comment type="similarity">
    <text evidence="3">Belongs to the ARL6IP4 family.</text>
</comment>
<gene>
    <name evidence="10 11 12" type="primary">LOC106817823</name>
</gene>